<keyword evidence="1" id="KW-0808">Transferase</keyword>
<dbReference type="GO" id="GO:0016740">
    <property type="term" value="F:transferase activity"/>
    <property type="evidence" value="ECO:0007669"/>
    <property type="project" value="UniProtKB-KW"/>
</dbReference>
<sequence length="386" mass="44714">MIHFKIYNSVENLPKEWNAFSTEDIFLKTPFLKALEHASPANISSYYVGVFSAEGLVGLAIVQRVELYAQDIFRKSQKLWYKQLGKDLVAKIAKGNALVVGNLMHTGQHGLSFASEAISQRDFLETITKAIAQLSADIKLQFGKKIRIIAFKDYFENDTLHASTDFFRSQKLYKVQMQPNMILNIPEHWKSTNEYTAVFNKKYRRRYATARKKADPIISKELNLVEIENHKEAIYGLYESVSDNAGVNSFKLPKTHFYELKKQLGIKFKLFGHFMDERLVGFYSLILNGNHLETYFLGYDQNLQHKHQMYLNMLYDMAFFGIEQGFESVIFARTAMEIKSSVGAKPYAMAVYIKHSNTFLANRILKLIVTYMNPVQVWEERHPFKD</sequence>
<protein>
    <submittedName>
        <fullName evidence="1">GNAT family N-acetyltransferase</fullName>
    </submittedName>
</protein>
<dbReference type="AlphaFoldDB" id="A0A5C6ZHI2"/>
<name>A0A5C6ZHI2_9FLAO</name>
<evidence type="ECO:0000313" key="2">
    <source>
        <dbReference type="Proteomes" id="UP000321578"/>
    </source>
</evidence>
<dbReference type="EMBL" id="VORO01000014">
    <property type="protein sequence ID" value="TXD88364.1"/>
    <property type="molecule type" value="Genomic_DNA"/>
</dbReference>
<dbReference type="SUPFAM" id="SSF55729">
    <property type="entry name" value="Acyl-CoA N-acyltransferases (Nat)"/>
    <property type="match status" value="1"/>
</dbReference>
<keyword evidence="2" id="KW-1185">Reference proteome</keyword>
<dbReference type="InterPro" id="IPR016181">
    <property type="entry name" value="Acyl_CoA_acyltransferase"/>
</dbReference>
<comment type="caution">
    <text evidence="1">The sequence shown here is derived from an EMBL/GenBank/DDBJ whole genome shotgun (WGS) entry which is preliminary data.</text>
</comment>
<organism evidence="1 2">
    <name type="scientific">Subsaximicrobium wynnwilliamsii</name>
    <dbReference type="NCBI Taxonomy" id="291179"/>
    <lineage>
        <taxon>Bacteria</taxon>
        <taxon>Pseudomonadati</taxon>
        <taxon>Bacteroidota</taxon>
        <taxon>Flavobacteriia</taxon>
        <taxon>Flavobacteriales</taxon>
        <taxon>Flavobacteriaceae</taxon>
        <taxon>Subsaximicrobium</taxon>
    </lineage>
</organism>
<dbReference type="Proteomes" id="UP000321578">
    <property type="component" value="Unassembled WGS sequence"/>
</dbReference>
<dbReference type="OrthoDB" id="240921at2"/>
<gene>
    <name evidence="1" type="ORF">ESY86_12650</name>
</gene>
<accession>A0A5C6ZHI2</accession>
<proteinExistence type="predicted"/>
<reference evidence="1 2" key="1">
    <citation type="submission" date="2019-08" db="EMBL/GenBank/DDBJ databases">
        <title>Genomes of Subsaximicrobium wynnwilliamsii strains.</title>
        <authorList>
            <person name="Bowman J.P."/>
        </authorList>
    </citation>
    <scope>NUCLEOTIDE SEQUENCE [LARGE SCALE GENOMIC DNA]</scope>
    <source>
        <strain evidence="1 2">2-80-2</strain>
    </source>
</reference>
<dbReference type="RefSeq" id="WP_147086956.1">
    <property type="nucleotide sequence ID" value="NZ_VORM01000014.1"/>
</dbReference>
<evidence type="ECO:0000313" key="1">
    <source>
        <dbReference type="EMBL" id="TXD88364.1"/>
    </source>
</evidence>